<dbReference type="Pfam" id="PF01500">
    <property type="entry name" value="Keratin_B2"/>
    <property type="match status" value="2"/>
</dbReference>
<dbReference type="InterPro" id="IPR002494">
    <property type="entry name" value="KAP"/>
</dbReference>
<dbReference type="GO" id="GO:0005829">
    <property type="term" value="C:cytosol"/>
    <property type="evidence" value="ECO:0007669"/>
    <property type="project" value="UniProtKB-ARBA"/>
</dbReference>
<name>A0A8C4L0F7_EQUAS</name>
<accession>A0A8C4L0F7</accession>
<sequence length="133" mass="14547">MTGSCCGSTFSSLSLGRGCCQPCFRRDPCCCRPVSCQTTVRRPVTCVPRYTRSICEPCRRPICCDPCSLQEGCCRPISCSPTSCTAVVCRPCCWASTCCQPISVQSPCCRPRFCQPAPCRTVCRTSRLNTCCL</sequence>
<evidence type="ECO:0000256" key="1">
    <source>
        <dbReference type="ARBA" id="ARBA00022744"/>
    </source>
</evidence>
<dbReference type="OMA" id="TLQPVCC"/>
<dbReference type="PANTHER" id="PTHR48425">
    <property type="entry name" value="KERATIN-ASSOCIATED PROTEIN 2-1"/>
    <property type="match status" value="1"/>
</dbReference>
<reference evidence="2" key="1">
    <citation type="submission" date="2023-03" db="UniProtKB">
        <authorList>
            <consortium name="Ensembl"/>
        </authorList>
    </citation>
    <scope>IDENTIFICATION</scope>
</reference>
<dbReference type="GO" id="GO:0045095">
    <property type="term" value="C:keratin filament"/>
    <property type="evidence" value="ECO:0007669"/>
    <property type="project" value="InterPro"/>
</dbReference>
<keyword evidence="1" id="KW-0416">Keratin</keyword>
<protein>
    <submittedName>
        <fullName evidence="2">Uncharacterized protein</fullName>
    </submittedName>
</protein>
<dbReference type="Ensembl" id="ENSEAST00005005450.1">
    <property type="protein sequence ID" value="ENSEASP00005004983.1"/>
    <property type="gene ID" value="ENSEASG00005003741.1"/>
</dbReference>
<dbReference type="InterPro" id="IPR052154">
    <property type="entry name" value="KRTAP_type_2-like"/>
</dbReference>
<organism evidence="2">
    <name type="scientific">Equus asinus asinus</name>
    <dbReference type="NCBI Taxonomy" id="83772"/>
    <lineage>
        <taxon>Eukaryota</taxon>
        <taxon>Metazoa</taxon>
        <taxon>Chordata</taxon>
        <taxon>Craniata</taxon>
        <taxon>Vertebrata</taxon>
        <taxon>Euteleostomi</taxon>
        <taxon>Mammalia</taxon>
        <taxon>Eutheria</taxon>
        <taxon>Laurasiatheria</taxon>
        <taxon>Perissodactyla</taxon>
        <taxon>Equidae</taxon>
        <taxon>Equus</taxon>
    </lineage>
</organism>
<proteinExistence type="predicted"/>
<evidence type="ECO:0000313" key="2">
    <source>
        <dbReference type="Ensembl" id="ENSEASP00005004983.1"/>
    </source>
</evidence>
<dbReference type="PANTHER" id="PTHR48425:SF1">
    <property type="entry name" value="KERATIN-ASSOCIATED PROTEIN 2-1"/>
    <property type="match status" value="1"/>
</dbReference>
<dbReference type="AlphaFoldDB" id="A0A8C4L0F7"/>